<dbReference type="Proteomes" id="UP000265816">
    <property type="component" value="Unassembled WGS sequence"/>
</dbReference>
<dbReference type="RefSeq" id="WP_119112439.1">
    <property type="nucleotide sequence ID" value="NZ_CBCSEO010000002.1"/>
</dbReference>
<proteinExistence type="predicted"/>
<name>A0A398BD46_9BACI</name>
<evidence type="ECO:0000313" key="1">
    <source>
        <dbReference type="EMBL" id="RID85586.1"/>
    </source>
</evidence>
<comment type="caution">
    <text evidence="1">The sequence shown here is derived from an EMBL/GenBank/DDBJ whole genome shotgun (WGS) entry which is preliminary data.</text>
</comment>
<dbReference type="OrthoDB" id="2867728at2"/>
<reference evidence="1 2" key="1">
    <citation type="submission" date="2018-08" db="EMBL/GenBank/DDBJ databases">
        <title>Bacillus jemisoniae sp. nov., Bacillus chryseoplanitiae sp. nov., Bacillus resnikiae sp. nov., and Bacillus frankliniae sp. nov., isolated from Viking spacecraft and associated surfaces.</title>
        <authorList>
            <person name="Seuylemezian A."/>
            <person name="Vaishampayan P."/>
        </authorList>
    </citation>
    <scope>NUCLEOTIDE SEQUENCE [LARGE SCALE GENOMIC DNA]</scope>
    <source>
        <strain evidence="1 2">JJ-247</strain>
    </source>
</reference>
<sequence length="104" mass="11590">MSKVYGLMINSGGADEMLWDQGVWETYEAALEYADTEMGHITGIWVGELKVNDSISEAAVTEDDMVTCSLCGIEYNEADVNTEDYETPICINCEPEYRQSIDMA</sequence>
<gene>
    <name evidence="1" type="ORF">D1970_08485</name>
</gene>
<dbReference type="EMBL" id="QWVT01000015">
    <property type="protein sequence ID" value="RID85586.1"/>
    <property type="molecule type" value="Genomic_DNA"/>
</dbReference>
<evidence type="ECO:0000313" key="2">
    <source>
        <dbReference type="Proteomes" id="UP000265816"/>
    </source>
</evidence>
<keyword evidence="2" id="KW-1185">Reference proteome</keyword>
<accession>A0A398BD46</accession>
<protein>
    <submittedName>
        <fullName evidence="1">Uncharacterized protein</fullName>
    </submittedName>
</protein>
<organism evidence="1 2">
    <name type="scientific">Mesobacillus zeae</name>
    <dbReference type="NCBI Taxonomy" id="1917180"/>
    <lineage>
        <taxon>Bacteria</taxon>
        <taxon>Bacillati</taxon>
        <taxon>Bacillota</taxon>
        <taxon>Bacilli</taxon>
        <taxon>Bacillales</taxon>
        <taxon>Bacillaceae</taxon>
        <taxon>Mesobacillus</taxon>
    </lineage>
</organism>
<dbReference type="AlphaFoldDB" id="A0A398BD46"/>